<sequence length="60" mass="6716">MASYLSVLRARLSRINRLIDNCKAAGRSVSSQDLYDARDRLIDRINILESGLSHRAEPAS</sequence>
<dbReference type="RefSeq" id="WP_317081418.1">
    <property type="nucleotide sequence ID" value="NZ_CP136594.1"/>
</dbReference>
<accession>A0AA97F7Y5</accession>
<evidence type="ECO:0000313" key="2">
    <source>
        <dbReference type="Proteomes" id="UP001302429"/>
    </source>
</evidence>
<dbReference type="AlphaFoldDB" id="A0AA97F7Y5"/>
<dbReference type="KEGG" id="acoa:RB602_14070"/>
<organism evidence="1 2">
    <name type="scientific">Alterisphingorhabdus coralli</name>
    <dbReference type="NCBI Taxonomy" id="3071408"/>
    <lineage>
        <taxon>Bacteria</taxon>
        <taxon>Pseudomonadati</taxon>
        <taxon>Pseudomonadota</taxon>
        <taxon>Alphaproteobacteria</taxon>
        <taxon>Sphingomonadales</taxon>
        <taxon>Sphingomonadaceae</taxon>
        <taxon>Alterisphingorhabdus (ex Yan et al. 2024)</taxon>
    </lineage>
</organism>
<gene>
    <name evidence="1" type="ORF">RB602_14070</name>
</gene>
<dbReference type="Proteomes" id="UP001302429">
    <property type="component" value="Chromosome"/>
</dbReference>
<dbReference type="EMBL" id="CP136594">
    <property type="protein sequence ID" value="WOE74947.1"/>
    <property type="molecule type" value="Genomic_DNA"/>
</dbReference>
<proteinExistence type="predicted"/>
<name>A0AA97F7Y5_9SPHN</name>
<reference evidence="1 2" key="1">
    <citation type="submission" date="2023-10" db="EMBL/GenBank/DDBJ databases">
        <title>Complete genome sequence of a Sphingomonadaceae bacterium.</title>
        <authorList>
            <person name="Yan C."/>
        </authorList>
    </citation>
    <scope>NUCLEOTIDE SEQUENCE [LARGE SCALE GENOMIC DNA]</scope>
    <source>
        <strain evidence="1 2">SCSIO 66989</strain>
    </source>
</reference>
<keyword evidence="2" id="KW-1185">Reference proteome</keyword>
<protein>
    <submittedName>
        <fullName evidence="1">Uncharacterized protein</fullName>
    </submittedName>
</protein>
<evidence type="ECO:0000313" key="1">
    <source>
        <dbReference type="EMBL" id="WOE74947.1"/>
    </source>
</evidence>